<keyword evidence="2" id="KW-0560">Oxidoreductase</keyword>
<dbReference type="PROSITE" id="PS00061">
    <property type="entry name" value="ADH_SHORT"/>
    <property type="match status" value="1"/>
</dbReference>
<dbReference type="InterPro" id="IPR020904">
    <property type="entry name" value="Sc_DH/Rdtase_CS"/>
</dbReference>
<dbReference type="PANTHER" id="PTHR24321:SF8">
    <property type="entry name" value="ESTRADIOL 17-BETA-DEHYDROGENASE 8-RELATED"/>
    <property type="match status" value="1"/>
</dbReference>
<dbReference type="GO" id="GO:0016491">
    <property type="term" value="F:oxidoreductase activity"/>
    <property type="evidence" value="ECO:0007669"/>
    <property type="project" value="UniProtKB-KW"/>
</dbReference>
<organism evidence="4 5">
    <name type="scientific">Sphingobium wenxiniae (strain DSM 21828 / CGMCC 1.7748 / JZ-1)</name>
    <dbReference type="NCBI Taxonomy" id="595605"/>
    <lineage>
        <taxon>Bacteria</taxon>
        <taxon>Pseudomonadati</taxon>
        <taxon>Pseudomonadota</taxon>
        <taxon>Alphaproteobacteria</taxon>
        <taxon>Sphingomonadales</taxon>
        <taxon>Sphingomonadaceae</taxon>
        <taxon>Sphingobium</taxon>
    </lineage>
</organism>
<comment type="caution">
    <text evidence="4">The sequence shown here is derived from an EMBL/GenBank/DDBJ whole genome shotgun (WGS) entry which is preliminary data.</text>
</comment>
<dbReference type="EMBL" id="VLKK01000002">
    <property type="protein sequence ID" value="TWH96671.1"/>
    <property type="molecule type" value="Genomic_DNA"/>
</dbReference>
<gene>
    <name evidence="4" type="ORF">IQ35_00602</name>
</gene>
<evidence type="ECO:0000313" key="4">
    <source>
        <dbReference type="EMBL" id="TWH96671.1"/>
    </source>
</evidence>
<name>A0A562KMP0_SPHWJ</name>
<sequence>MANVIVAGGLGILGRGVVAELAARGHKVAVVDFANGAIEGAEVIGGCDLADEAAVSAAYAKADKALGGIDGLVNVAGGFVWELVDGGSLDSWDRMYRMNVRTAIASSRAVLPYLKAGSAIVNVGAAAVAAPGAGMAPYTASKAGVAALTESLAEELREKGIRVNAVLPTIIDTPVNRADMPDADTSSWVKPSSAAKVIAFLLSQEAASITGVGIKLSLAG</sequence>
<keyword evidence="5" id="KW-1185">Reference proteome</keyword>
<dbReference type="Gene3D" id="3.40.50.720">
    <property type="entry name" value="NAD(P)-binding Rossmann-like Domain"/>
    <property type="match status" value="1"/>
</dbReference>
<dbReference type="SUPFAM" id="SSF51735">
    <property type="entry name" value="NAD(P)-binding Rossmann-fold domains"/>
    <property type="match status" value="1"/>
</dbReference>
<proteinExistence type="inferred from homology"/>
<dbReference type="PANTHER" id="PTHR24321">
    <property type="entry name" value="DEHYDROGENASES, SHORT CHAIN"/>
    <property type="match status" value="1"/>
</dbReference>
<dbReference type="Pfam" id="PF00106">
    <property type="entry name" value="adh_short"/>
    <property type="match status" value="1"/>
</dbReference>
<dbReference type="InterPro" id="IPR002347">
    <property type="entry name" value="SDR_fam"/>
</dbReference>
<dbReference type="PRINTS" id="PR00081">
    <property type="entry name" value="GDHRDH"/>
</dbReference>
<dbReference type="PRINTS" id="PR00080">
    <property type="entry name" value="SDRFAMILY"/>
</dbReference>
<protein>
    <submittedName>
        <fullName evidence="4">Short-subunit dehydrogenase</fullName>
    </submittedName>
</protein>
<comment type="similarity">
    <text evidence="1 3">Belongs to the short-chain dehydrogenases/reductases (SDR) family.</text>
</comment>
<evidence type="ECO:0000256" key="3">
    <source>
        <dbReference type="RuleBase" id="RU000363"/>
    </source>
</evidence>
<dbReference type="InterPro" id="IPR036291">
    <property type="entry name" value="NAD(P)-bd_dom_sf"/>
</dbReference>
<dbReference type="AlphaFoldDB" id="A0A562KMP0"/>
<evidence type="ECO:0000256" key="1">
    <source>
        <dbReference type="ARBA" id="ARBA00006484"/>
    </source>
</evidence>
<reference evidence="4 5" key="1">
    <citation type="journal article" date="2015" name="Stand. Genomic Sci.">
        <title>Genomic Encyclopedia of Bacterial and Archaeal Type Strains, Phase III: the genomes of soil and plant-associated and newly described type strains.</title>
        <authorList>
            <person name="Whitman W.B."/>
            <person name="Woyke T."/>
            <person name="Klenk H.P."/>
            <person name="Zhou Y."/>
            <person name="Lilburn T.G."/>
            <person name="Beck B.J."/>
            <person name="De Vos P."/>
            <person name="Vandamme P."/>
            <person name="Eisen J.A."/>
            <person name="Garrity G."/>
            <person name="Hugenholtz P."/>
            <person name="Kyrpides N.C."/>
        </authorList>
    </citation>
    <scope>NUCLEOTIDE SEQUENCE [LARGE SCALE GENOMIC DNA]</scope>
    <source>
        <strain evidence="4 5">CGMCC 1.7748</strain>
    </source>
</reference>
<dbReference type="Proteomes" id="UP000316624">
    <property type="component" value="Unassembled WGS sequence"/>
</dbReference>
<evidence type="ECO:0000313" key="5">
    <source>
        <dbReference type="Proteomes" id="UP000316624"/>
    </source>
</evidence>
<accession>A0A562KMP0</accession>
<evidence type="ECO:0000256" key="2">
    <source>
        <dbReference type="ARBA" id="ARBA00023002"/>
    </source>
</evidence>